<reference evidence="2" key="1">
    <citation type="submission" date="2022-11" db="UniProtKB">
        <authorList>
            <consortium name="WormBaseParasite"/>
        </authorList>
    </citation>
    <scope>IDENTIFICATION</scope>
</reference>
<accession>A0A914MN74</accession>
<organism evidence="1 2">
    <name type="scientific">Meloidogyne incognita</name>
    <name type="common">Southern root-knot nematode worm</name>
    <name type="synonym">Oxyuris incognita</name>
    <dbReference type="NCBI Taxonomy" id="6306"/>
    <lineage>
        <taxon>Eukaryota</taxon>
        <taxon>Metazoa</taxon>
        <taxon>Ecdysozoa</taxon>
        <taxon>Nematoda</taxon>
        <taxon>Chromadorea</taxon>
        <taxon>Rhabditida</taxon>
        <taxon>Tylenchina</taxon>
        <taxon>Tylenchomorpha</taxon>
        <taxon>Tylenchoidea</taxon>
        <taxon>Meloidogynidae</taxon>
        <taxon>Meloidogyninae</taxon>
        <taxon>Meloidogyne</taxon>
        <taxon>Meloidogyne incognita group</taxon>
    </lineage>
</organism>
<proteinExistence type="predicted"/>
<keyword evidence="1" id="KW-1185">Reference proteome</keyword>
<dbReference type="Proteomes" id="UP000887563">
    <property type="component" value="Unplaced"/>
</dbReference>
<sequence>MFGDYEERKIAIWEELNKRFNYNQRKELEQVGYSMLTKDQLKFLYGPKSPFNDSVTLERLLPLTESLTINQIIERDIKKISQMNSFNIRQHDVVNEVWRVQTRKSPDIQKFPVGYRSGYNEIPRLHQPTLVGIAQIKV</sequence>
<evidence type="ECO:0000313" key="2">
    <source>
        <dbReference type="WBParaSite" id="Minc3s02256g29104"/>
    </source>
</evidence>
<evidence type="ECO:0000313" key="1">
    <source>
        <dbReference type="Proteomes" id="UP000887563"/>
    </source>
</evidence>
<dbReference type="WBParaSite" id="Minc3s02256g29104">
    <property type="protein sequence ID" value="Minc3s02256g29104"/>
    <property type="gene ID" value="Minc3s02256g29104"/>
</dbReference>
<protein>
    <submittedName>
        <fullName evidence="2">Uncharacterized protein</fullName>
    </submittedName>
</protein>
<dbReference type="Pfam" id="PF04870">
    <property type="entry name" value="Moulting_cycle"/>
    <property type="match status" value="1"/>
</dbReference>
<name>A0A914MN74_MELIC</name>
<dbReference type="AlphaFoldDB" id="A0A914MN74"/>
<dbReference type="InterPro" id="IPR006954">
    <property type="entry name" value="Mlt-10-like"/>
</dbReference>